<dbReference type="GO" id="GO:0046873">
    <property type="term" value="F:metal ion transmembrane transporter activity"/>
    <property type="evidence" value="ECO:0007669"/>
    <property type="project" value="InterPro"/>
</dbReference>
<feature type="transmembrane region" description="Helical" evidence="2">
    <location>
        <begin position="1186"/>
        <end position="1206"/>
    </location>
</feature>
<dbReference type="GO" id="GO:0016020">
    <property type="term" value="C:membrane"/>
    <property type="evidence" value="ECO:0007669"/>
    <property type="project" value="InterPro"/>
</dbReference>
<evidence type="ECO:0000256" key="1">
    <source>
        <dbReference type="SAM" id="MobiDB-lite"/>
    </source>
</evidence>
<keyword evidence="2" id="KW-0472">Membrane</keyword>
<feature type="non-terminal residue" evidence="3">
    <location>
        <position position="1"/>
    </location>
</feature>
<evidence type="ECO:0000313" key="3">
    <source>
        <dbReference type="EMBL" id="PVH95172.1"/>
    </source>
</evidence>
<organism evidence="3 4">
    <name type="scientific">Periconia macrospinosa</name>
    <dbReference type="NCBI Taxonomy" id="97972"/>
    <lineage>
        <taxon>Eukaryota</taxon>
        <taxon>Fungi</taxon>
        <taxon>Dikarya</taxon>
        <taxon>Ascomycota</taxon>
        <taxon>Pezizomycotina</taxon>
        <taxon>Dothideomycetes</taxon>
        <taxon>Pleosporomycetidae</taxon>
        <taxon>Pleosporales</taxon>
        <taxon>Massarineae</taxon>
        <taxon>Periconiaceae</taxon>
        <taxon>Periconia</taxon>
    </lineage>
</organism>
<feature type="compositionally biased region" description="Polar residues" evidence="1">
    <location>
        <begin position="693"/>
        <end position="703"/>
    </location>
</feature>
<dbReference type="STRING" id="97972.A0A2V1DAR3"/>
<feature type="non-terminal residue" evidence="3">
    <location>
        <position position="1248"/>
    </location>
</feature>
<proteinExistence type="predicted"/>
<dbReference type="Proteomes" id="UP000244855">
    <property type="component" value="Unassembled WGS sequence"/>
</dbReference>
<dbReference type="Gene3D" id="1.20.58.340">
    <property type="entry name" value="Magnesium transport protein CorA, transmembrane region"/>
    <property type="match status" value="1"/>
</dbReference>
<feature type="transmembrane region" description="Helical" evidence="2">
    <location>
        <begin position="1218"/>
        <end position="1236"/>
    </location>
</feature>
<feature type="region of interest" description="Disordered" evidence="1">
    <location>
        <begin position="670"/>
        <end position="703"/>
    </location>
</feature>
<dbReference type="EMBL" id="KZ805505">
    <property type="protein sequence ID" value="PVH95172.1"/>
    <property type="molecule type" value="Genomic_DNA"/>
</dbReference>
<keyword evidence="2" id="KW-1133">Transmembrane helix</keyword>
<protein>
    <submittedName>
        <fullName evidence="3">Uncharacterized protein</fullName>
    </submittedName>
</protein>
<evidence type="ECO:0000256" key="2">
    <source>
        <dbReference type="SAM" id="Phobius"/>
    </source>
</evidence>
<feature type="region of interest" description="Disordered" evidence="1">
    <location>
        <begin position="357"/>
        <end position="378"/>
    </location>
</feature>
<keyword evidence="4" id="KW-1185">Reference proteome</keyword>
<dbReference type="AlphaFoldDB" id="A0A2V1DAR3"/>
<reference evidence="3 4" key="1">
    <citation type="journal article" date="2018" name="Sci. Rep.">
        <title>Comparative genomics provides insights into the lifestyle and reveals functional heterogeneity of dark septate endophytic fungi.</title>
        <authorList>
            <person name="Knapp D.G."/>
            <person name="Nemeth J.B."/>
            <person name="Barry K."/>
            <person name="Hainaut M."/>
            <person name="Henrissat B."/>
            <person name="Johnson J."/>
            <person name="Kuo A."/>
            <person name="Lim J.H.P."/>
            <person name="Lipzen A."/>
            <person name="Nolan M."/>
            <person name="Ohm R.A."/>
            <person name="Tamas L."/>
            <person name="Grigoriev I.V."/>
            <person name="Spatafora J.W."/>
            <person name="Nagy L.G."/>
            <person name="Kovacs G.M."/>
        </authorList>
    </citation>
    <scope>NUCLEOTIDE SEQUENCE [LARGE SCALE GENOMIC DNA]</scope>
    <source>
        <strain evidence="3 4">DSE2036</strain>
    </source>
</reference>
<sequence>DSRERAEERQSYVSFGEDGTTVSINSYGHIMQISRFLGYGRSGFFCADSENISEPYYVQSRMEELMDLAQNPSEGIGLDFQDLVYSDKDKPSVEFIYDRWPRFELPNANIPKMSIQYFCNQGTVFQKYVLAFDKDTILPEALNRVRMDAKILIRNLDFVWNDTKFNESNQTVDRRSGPNHRSLIILHRITPGMVEQMGIEISKYVQGAGPKAAALIITPFAGGVAQTVRDHEGDWYIELSKEVKDNFIKSGRIDISMGYRLQLLEENQKWINSTVPAAHLKHMSELFSSNKSFRKIRFSQHKQLDFIIRRNLEHILSVCCIPVPQSPILGNPEDTKDSDPSEVAITCGDISAHRVGPRAKRNEAQITPLEEPNEAQTPSPVLEDLKSMIRPWISKLDKSNDRGNYAFVQKFDKDASNHGFIEERTVQTDMKFGLADHVLICLAIKCVEDLGLDDTICLTHEEELNRDEQEDEYFILNQYSYKEVRRNVLKRFTAEGPLSKQRMLATCRTPGESRFLFHSKDTILFHIMNARFFQENTEDSKRNGKDKRLRESEEFWKYADDRWKNTVDAQAYHDEYQDLLWEKPLFHALIFILWCQRRGVNKSSFEEIFRSITKIFLERISWSGLLPGLLDEDQEPIPHRNEMDRDSYWHATFEIPYILWTYGRDNFDAQSSRKKGNQTTKDASNNPPGPQQAPRTSNLGDNTAGNLISLREATRTGQLSTKTVPFVNFNTLVDQKGIVEVADDWLQSGPAALDFSFKPRFEESKIAEELDSVQSLIKAEKGEFESERVIALDIESYRSREDFLRTSGIKGAVIDIGKGSSGEEIFERTQDTNGEILKSLEKRRTVQTAKKRIIWLPNGDKGTALLCCLASPELERDKMLHFLSRHAFHDKYFFDGATAALNEWETELHLSFFRCFKYSCEENTKLFLKDNGNGISNTSFVKIGARDGGLTTESIFLSQATMSFRFVGDFFDRFWTCHFLEHYRKECRDRLSKLSHTIHKSTGDPGQKKNPWQQRKVLELLLYNEMLEKIYDSTKEILDWVKVNLLDAGSLVDASFPLNPLAEAVRGGIQLLRQGTSENYFHIIENWRLFEQILQAIEDDLSGNIERMDQWSRREEERESERPRWTRKDEKRYRAAIIKITVLNQRKARDIVRLRASIKAFRESLPGRLESIRNDISFRGSENINLFTYVTVVFLPLGFATGVFSMSGPPNRQTLERMVVLAFIAIGLTIFALANAKTTGKAVVRPII</sequence>
<evidence type="ECO:0000313" key="4">
    <source>
        <dbReference type="Proteomes" id="UP000244855"/>
    </source>
</evidence>
<name>A0A2V1DAR3_9PLEO</name>
<dbReference type="OrthoDB" id="5361176at2759"/>
<feature type="compositionally biased region" description="Polar residues" evidence="1">
    <location>
        <begin position="677"/>
        <end position="686"/>
    </location>
</feature>
<dbReference type="Pfam" id="PF01544">
    <property type="entry name" value="CorA"/>
    <property type="match status" value="1"/>
</dbReference>
<accession>A0A2V1DAR3</accession>
<dbReference type="InterPro" id="IPR002523">
    <property type="entry name" value="MgTranspt_CorA/ZnTranspt_ZntB"/>
</dbReference>
<keyword evidence="2" id="KW-0812">Transmembrane</keyword>
<gene>
    <name evidence="3" type="ORF">DM02DRAFT_507661</name>
</gene>